<organism evidence="1 2">
    <name type="scientific">Panagrolaimus sp. ES5</name>
    <dbReference type="NCBI Taxonomy" id="591445"/>
    <lineage>
        <taxon>Eukaryota</taxon>
        <taxon>Metazoa</taxon>
        <taxon>Ecdysozoa</taxon>
        <taxon>Nematoda</taxon>
        <taxon>Chromadorea</taxon>
        <taxon>Rhabditida</taxon>
        <taxon>Tylenchina</taxon>
        <taxon>Panagrolaimomorpha</taxon>
        <taxon>Panagrolaimoidea</taxon>
        <taxon>Panagrolaimidae</taxon>
        <taxon>Panagrolaimus</taxon>
    </lineage>
</organism>
<evidence type="ECO:0000313" key="2">
    <source>
        <dbReference type="WBParaSite" id="ES5_v2.g14064.t1"/>
    </source>
</evidence>
<dbReference type="Proteomes" id="UP000887579">
    <property type="component" value="Unplaced"/>
</dbReference>
<evidence type="ECO:0000313" key="1">
    <source>
        <dbReference type="Proteomes" id="UP000887579"/>
    </source>
</evidence>
<reference evidence="2" key="1">
    <citation type="submission" date="2022-11" db="UniProtKB">
        <authorList>
            <consortium name="WormBaseParasite"/>
        </authorList>
    </citation>
    <scope>IDENTIFICATION</scope>
</reference>
<protein>
    <submittedName>
        <fullName evidence="2">DNA topoisomerase</fullName>
    </submittedName>
</protein>
<name>A0AC34FAJ8_9BILA</name>
<proteinExistence type="predicted"/>
<dbReference type="WBParaSite" id="ES5_v2.g14064.t1">
    <property type="protein sequence ID" value="ES5_v2.g14064.t1"/>
    <property type="gene ID" value="ES5_v2.g14064"/>
</dbReference>
<accession>A0AC34FAJ8</accession>
<sequence>MATRDYCLSNKDTKDVVTDNNLDGSQYSNLNLNQNVKYSDVSPSKSTTKESKNETGYEEPALQEKTSLNANNSTLSLHIAAYENSVEVTNSSDSVETEECALQKEKSIPTNVRVNPRFQNPFEFPSQQENEIPEVAQFKASQKLLNPNGSCSTQKQQNSQNGFKKSTIAEYKAYADKPILTDFSHVAQDKRLKVFMVSEKNLMSRALASRLGYPFSFKRYYEEYGLISVEDAKEKDSKDDKPYLKLLQFECYIFGRKAEVLMAATNGNLFKSDFAAEIKNSAEAFVLNIIQKPAEKNIATFNEDKDAKEISAENVETKFRQAHKKTFRELVGKAAKDFDAVVLFLDNDNAGESICFEATECMINFLRMPPTGNKMDVVYRATFSSATQARYALQNLGRPDFFKYLAMVLKENLDLILGKSFTRHQKIVLRDNFPLYDIENLPFGPCKSVGLVMCCDQFHLRESYEKHVIEITLDVDGKKVKAISDEFPDKQSAEICCKKLNTNVCRILESPRKDTVTTPSPAGLNTMELLKFFSKNFQQSPYDTAQIVQALYERGLITYSRTETTKYPEDIFDNHHIDYLLQCAQEYLNEVKKISLDPFDKYMDYEKAKSAGKDVGDHPPIMPTGVKAIGKLNKKEEKVYSFICQWLIASFKKDYVYEKETTLFGINNFKFVFTCQRKVEDGFTKILEQFKVETTEDDFSQFLIPGAVFFCEKIETKKSPISPELLSEHDLVAKMDQYRVGTDCSIPEHIYNIEQSNYIKIEENECFRKFKPTALGLNLAEAYKKCAIEITQPQYRENFIAEVEEVAAGTKDFVEVSLFFLKTFCNSYSAPQ</sequence>